<evidence type="ECO:0000313" key="3">
    <source>
        <dbReference type="Proteomes" id="UP000011546"/>
    </source>
</evidence>
<name>M0P6M9_9EURY</name>
<sequence>MRHDRDAFPRPFCGGRPNPHVVIAPDWLRTVVAVAVYWTAIAIGGSVLLADPTSPLVAVPVLGGGAVVAHAARTDRLVELGYAVGTMWLAVLAASVGTGVVDLVAAPEGEIAPLAGSPGAAALGTVGLFGVLVVAYAAFSRRRAGRDASGPE</sequence>
<accession>M0P6M9</accession>
<feature type="transmembrane region" description="Helical" evidence="1">
    <location>
        <begin position="120"/>
        <end position="139"/>
    </location>
</feature>
<protein>
    <submittedName>
        <fullName evidence="2">Uncharacterized protein</fullName>
    </submittedName>
</protein>
<keyword evidence="1" id="KW-0472">Membrane</keyword>
<comment type="caution">
    <text evidence="2">The sequence shown here is derived from an EMBL/GenBank/DDBJ whole genome shotgun (WGS) entry which is preliminary data.</text>
</comment>
<feature type="transmembrane region" description="Helical" evidence="1">
    <location>
        <begin position="27"/>
        <end position="50"/>
    </location>
</feature>
<proteinExistence type="predicted"/>
<keyword evidence="1" id="KW-1133">Transmembrane helix</keyword>
<feature type="transmembrane region" description="Helical" evidence="1">
    <location>
        <begin position="56"/>
        <end position="73"/>
    </location>
</feature>
<keyword evidence="3" id="KW-1185">Reference proteome</keyword>
<keyword evidence="1" id="KW-0812">Transmembrane</keyword>
<evidence type="ECO:0000313" key="2">
    <source>
        <dbReference type="EMBL" id="EMA65473.1"/>
    </source>
</evidence>
<feature type="transmembrane region" description="Helical" evidence="1">
    <location>
        <begin position="80"/>
        <end position="100"/>
    </location>
</feature>
<dbReference type="Proteomes" id="UP000011546">
    <property type="component" value="Unassembled WGS sequence"/>
</dbReference>
<gene>
    <name evidence="2" type="ORF">C468_05813</name>
</gene>
<dbReference type="AlphaFoldDB" id="M0P6M9"/>
<reference evidence="2 3" key="1">
    <citation type="journal article" date="2014" name="PLoS Genet.">
        <title>Phylogenetically driven sequencing of extremely halophilic archaea reveals strategies for static and dynamic osmo-response.</title>
        <authorList>
            <person name="Becker E.A."/>
            <person name="Seitzer P.M."/>
            <person name="Tritt A."/>
            <person name="Larsen D."/>
            <person name="Krusor M."/>
            <person name="Yao A.I."/>
            <person name="Wu D."/>
            <person name="Madern D."/>
            <person name="Eisen J.A."/>
            <person name="Darling A.E."/>
            <person name="Facciotti M.T."/>
        </authorList>
    </citation>
    <scope>NUCLEOTIDE SEQUENCE [LARGE SCALE GENOMIC DNA]</scope>
    <source>
        <strain evidence="2 3">JCM 14978</strain>
    </source>
</reference>
<dbReference type="EMBL" id="AOJH01000043">
    <property type="protein sequence ID" value="EMA65473.1"/>
    <property type="molecule type" value="Genomic_DNA"/>
</dbReference>
<organism evidence="2 3">
    <name type="scientific">Halorubrum kocurii JCM 14978</name>
    <dbReference type="NCBI Taxonomy" id="1230456"/>
    <lineage>
        <taxon>Archaea</taxon>
        <taxon>Methanobacteriati</taxon>
        <taxon>Methanobacteriota</taxon>
        <taxon>Stenosarchaea group</taxon>
        <taxon>Halobacteria</taxon>
        <taxon>Halobacteriales</taxon>
        <taxon>Haloferacaceae</taxon>
        <taxon>Halorubrum</taxon>
    </lineage>
</organism>
<evidence type="ECO:0000256" key="1">
    <source>
        <dbReference type="SAM" id="Phobius"/>
    </source>
</evidence>
<dbReference type="PATRIC" id="fig|1230456.3.peg.1130"/>